<feature type="domain" description="PAC" evidence="10">
    <location>
        <begin position="351"/>
        <end position="404"/>
    </location>
</feature>
<dbReference type="AlphaFoldDB" id="A0A1T4XSY4"/>
<dbReference type="InterPro" id="IPR000700">
    <property type="entry name" value="PAS-assoc_C"/>
</dbReference>
<dbReference type="InterPro" id="IPR033425">
    <property type="entry name" value="MASE3"/>
</dbReference>
<comment type="catalytic activity">
    <reaction evidence="1">
        <text>ATP + protein L-histidine = ADP + protein N-phospho-L-histidine.</text>
        <dbReference type="EC" id="2.7.13.3"/>
    </reaction>
</comment>
<sequence length="625" mass="70377">MNVHPAANLSTSTPTANLLLRVLVVAGVVAGLTLLSQYNFLLFHSLSELFSIAIGWAAFGMCWNSRERLQSGYLLILGVALLCVGAIDMVHTVSYKGMGVFPKDDPNLPTQLWIAGRYLKGAAFVLAGLFLNRRIAPFPLLTGFLLVTAGLLGSIFLGWFPDCFIRGSALTQFKIFSEYLVCVLFLISGWLFLRGRRHLDPVLFQVIMAALVLSIAQEMLFTFYVSVYGLSNLLGHLTKVTVFWLLYYGIVRMGVAEPHRVLFRELENHRERLARSRDRLAEAQRVAGAGSWEWTADTGETLWSEQMYHLLNKDPDTFHPDPENLRRLFGVKAWETYKRHLLQCLRRDDQCEFEVTLRLPGEAEVRHLEITCRATRRADGRPERLLGMMRDVTGRRNLEAMREDVERILHHDIKSPIASLVSALKMLAQEPEIPAKHRSMLETMGQSARDVLQLVQRSVALRRIEEGQFTPARERVNVMRLLGQVRTQTKRLRTLRSVSLSIHMHPDGEKRKRPDTRGDAPLLQSMLDNLIRNAVEAAPRESTVTVHVGNSHGVNITIHNQGTVPKAVRHRFFDKYATHGKTDGTGLGTYSAKLIAEAHGGKISMRTGQEHGTIVTVRLPVFGEA</sequence>
<dbReference type="SMART" id="SM00086">
    <property type="entry name" value="PAC"/>
    <property type="match status" value="1"/>
</dbReference>
<gene>
    <name evidence="11" type="ORF">SAMN02745704_02403</name>
</gene>
<keyword evidence="8" id="KW-0472">Membrane</keyword>
<dbReference type="GO" id="GO:0000156">
    <property type="term" value="F:phosphorelay response regulator activity"/>
    <property type="evidence" value="ECO:0007669"/>
    <property type="project" value="TreeGrafter"/>
</dbReference>
<dbReference type="CDD" id="cd00082">
    <property type="entry name" value="HisKA"/>
    <property type="match status" value="1"/>
</dbReference>
<dbReference type="Gene3D" id="3.30.565.10">
    <property type="entry name" value="Histidine kinase-like ATPase, C-terminal domain"/>
    <property type="match status" value="1"/>
</dbReference>
<dbReference type="Gene3D" id="3.30.450.20">
    <property type="entry name" value="PAS domain"/>
    <property type="match status" value="1"/>
</dbReference>
<keyword evidence="8" id="KW-0812">Transmembrane</keyword>
<evidence type="ECO:0000256" key="3">
    <source>
        <dbReference type="ARBA" id="ARBA00022679"/>
    </source>
</evidence>
<dbReference type="InterPro" id="IPR036097">
    <property type="entry name" value="HisK_dim/P_sf"/>
</dbReference>
<dbReference type="InterPro" id="IPR036890">
    <property type="entry name" value="HATPase_C_sf"/>
</dbReference>
<keyword evidence="7" id="KW-0902">Two-component regulatory system</keyword>
<dbReference type="InterPro" id="IPR001610">
    <property type="entry name" value="PAC"/>
</dbReference>
<accession>A0A1T4XSY4</accession>
<dbReference type="InterPro" id="IPR003594">
    <property type="entry name" value="HATPase_dom"/>
</dbReference>
<dbReference type="Pfam" id="PF02518">
    <property type="entry name" value="HATPase_c"/>
    <property type="match status" value="1"/>
</dbReference>
<evidence type="ECO:0000313" key="11">
    <source>
        <dbReference type="EMBL" id="SKA92205.1"/>
    </source>
</evidence>
<feature type="transmembrane region" description="Helical" evidence="8">
    <location>
        <begin position="18"/>
        <end position="35"/>
    </location>
</feature>
<keyword evidence="12" id="KW-1185">Reference proteome</keyword>
<reference evidence="11 12" key="1">
    <citation type="submission" date="2017-02" db="EMBL/GenBank/DDBJ databases">
        <authorList>
            <person name="Peterson S.W."/>
        </authorList>
    </citation>
    <scope>NUCLEOTIDE SEQUENCE [LARGE SCALE GENOMIC DNA]</scope>
    <source>
        <strain evidence="11 12">DSM 16080</strain>
    </source>
</reference>
<evidence type="ECO:0000256" key="8">
    <source>
        <dbReference type="SAM" id="Phobius"/>
    </source>
</evidence>
<protein>
    <recommendedName>
        <fullName evidence="2">histidine kinase</fullName>
        <ecNumber evidence="2">2.7.13.3</ecNumber>
    </recommendedName>
</protein>
<keyword evidence="5" id="KW-0418">Kinase</keyword>
<dbReference type="Proteomes" id="UP000190027">
    <property type="component" value="Unassembled WGS sequence"/>
</dbReference>
<dbReference type="GO" id="GO:0030295">
    <property type="term" value="F:protein kinase activator activity"/>
    <property type="evidence" value="ECO:0007669"/>
    <property type="project" value="TreeGrafter"/>
</dbReference>
<feature type="transmembrane region" description="Helical" evidence="8">
    <location>
        <begin position="73"/>
        <end position="92"/>
    </location>
</feature>
<evidence type="ECO:0000256" key="5">
    <source>
        <dbReference type="ARBA" id="ARBA00022777"/>
    </source>
</evidence>
<feature type="transmembrane region" description="Helical" evidence="8">
    <location>
        <begin position="202"/>
        <end position="227"/>
    </location>
</feature>
<evidence type="ECO:0000256" key="7">
    <source>
        <dbReference type="ARBA" id="ARBA00023012"/>
    </source>
</evidence>
<dbReference type="PANTHER" id="PTHR42878">
    <property type="entry name" value="TWO-COMPONENT HISTIDINE KINASE"/>
    <property type="match status" value="1"/>
</dbReference>
<organism evidence="11 12">
    <name type="scientific">Paucidesulfovibrio gracilis DSM 16080</name>
    <dbReference type="NCBI Taxonomy" id="1121449"/>
    <lineage>
        <taxon>Bacteria</taxon>
        <taxon>Pseudomonadati</taxon>
        <taxon>Thermodesulfobacteriota</taxon>
        <taxon>Desulfovibrionia</taxon>
        <taxon>Desulfovibrionales</taxon>
        <taxon>Desulfovibrionaceae</taxon>
        <taxon>Paucidesulfovibrio</taxon>
    </lineage>
</organism>
<keyword evidence="6" id="KW-0067">ATP-binding</keyword>
<evidence type="ECO:0000256" key="2">
    <source>
        <dbReference type="ARBA" id="ARBA00012438"/>
    </source>
</evidence>
<dbReference type="EMBL" id="FUYC01000015">
    <property type="protein sequence ID" value="SKA92205.1"/>
    <property type="molecule type" value="Genomic_DNA"/>
</dbReference>
<dbReference type="PROSITE" id="PS50113">
    <property type="entry name" value="PAC"/>
    <property type="match status" value="1"/>
</dbReference>
<dbReference type="Gene3D" id="1.10.287.130">
    <property type="match status" value="1"/>
</dbReference>
<feature type="transmembrane region" description="Helical" evidence="8">
    <location>
        <begin position="175"/>
        <end position="193"/>
    </location>
</feature>
<dbReference type="SUPFAM" id="SSF55874">
    <property type="entry name" value="ATPase domain of HSP90 chaperone/DNA topoisomerase II/histidine kinase"/>
    <property type="match status" value="1"/>
</dbReference>
<dbReference type="Pfam" id="PF17159">
    <property type="entry name" value="MASE3"/>
    <property type="match status" value="1"/>
</dbReference>
<feature type="transmembrane region" description="Helical" evidence="8">
    <location>
        <begin position="138"/>
        <end position="160"/>
    </location>
</feature>
<dbReference type="GO" id="GO:0005524">
    <property type="term" value="F:ATP binding"/>
    <property type="evidence" value="ECO:0007669"/>
    <property type="project" value="UniProtKB-KW"/>
</dbReference>
<dbReference type="InterPro" id="IPR003661">
    <property type="entry name" value="HisK_dim/P_dom"/>
</dbReference>
<name>A0A1T4XSY4_9BACT</name>
<dbReference type="PANTHER" id="PTHR42878:SF7">
    <property type="entry name" value="SENSOR HISTIDINE KINASE GLRK"/>
    <property type="match status" value="1"/>
</dbReference>
<dbReference type="STRING" id="1121449.SAMN02745704_02403"/>
<dbReference type="SMART" id="SM00388">
    <property type="entry name" value="HisKA"/>
    <property type="match status" value="1"/>
</dbReference>
<evidence type="ECO:0000259" key="9">
    <source>
        <dbReference type="PROSITE" id="PS50109"/>
    </source>
</evidence>
<evidence type="ECO:0000256" key="4">
    <source>
        <dbReference type="ARBA" id="ARBA00022741"/>
    </source>
</evidence>
<dbReference type="GO" id="GO:0000155">
    <property type="term" value="F:phosphorelay sensor kinase activity"/>
    <property type="evidence" value="ECO:0007669"/>
    <property type="project" value="InterPro"/>
</dbReference>
<keyword evidence="8" id="KW-1133">Transmembrane helix</keyword>
<proteinExistence type="predicted"/>
<evidence type="ECO:0000256" key="1">
    <source>
        <dbReference type="ARBA" id="ARBA00000085"/>
    </source>
</evidence>
<feature type="transmembrane region" description="Helical" evidence="8">
    <location>
        <begin position="41"/>
        <end position="61"/>
    </location>
</feature>
<evidence type="ECO:0000256" key="6">
    <source>
        <dbReference type="ARBA" id="ARBA00022840"/>
    </source>
</evidence>
<evidence type="ECO:0000313" key="12">
    <source>
        <dbReference type="Proteomes" id="UP000190027"/>
    </source>
</evidence>
<dbReference type="SUPFAM" id="SSF47384">
    <property type="entry name" value="Homodimeric domain of signal transducing histidine kinase"/>
    <property type="match status" value="1"/>
</dbReference>
<keyword evidence="4" id="KW-0547">Nucleotide-binding</keyword>
<dbReference type="InterPro" id="IPR005467">
    <property type="entry name" value="His_kinase_dom"/>
</dbReference>
<dbReference type="SUPFAM" id="SSF55785">
    <property type="entry name" value="PYP-like sensor domain (PAS domain)"/>
    <property type="match status" value="1"/>
</dbReference>
<evidence type="ECO:0000259" key="10">
    <source>
        <dbReference type="PROSITE" id="PS50113"/>
    </source>
</evidence>
<dbReference type="EC" id="2.7.13.3" evidence="2"/>
<feature type="domain" description="Histidine kinase" evidence="9">
    <location>
        <begin position="408"/>
        <end position="623"/>
    </location>
</feature>
<feature type="transmembrane region" description="Helical" evidence="8">
    <location>
        <begin position="112"/>
        <end position="131"/>
    </location>
</feature>
<dbReference type="SMART" id="SM00387">
    <property type="entry name" value="HATPase_c"/>
    <property type="match status" value="1"/>
</dbReference>
<dbReference type="PROSITE" id="PS50109">
    <property type="entry name" value="HIS_KIN"/>
    <property type="match status" value="1"/>
</dbReference>
<dbReference type="CDD" id="cd00075">
    <property type="entry name" value="HATPase"/>
    <property type="match status" value="1"/>
</dbReference>
<keyword evidence="3" id="KW-0808">Transferase</keyword>
<dbReference type="GO" id="GO:0007234">
    <property type="term" value="P:osmosensory signaling via phosphorelay pathway"/>
    <property type="evidence" value="ECO:0007669"/>
    <property type="project" value="TreeGrafter"/>
</dbReference>
<dbReference type="InterPro" id="IPR035965">
    <property type="entry name" value="PAS-like_dom_sf"/>
</dbReference>
<dbReference type="InterPro" id="IPR050351">
    <property type="entry name" value="BphY/WalK/GraS-like"/>
</dbReference>